<dbReference type="AlphaFoldDB" id="A0A6A6Q4X0"/>
<accession>A0A6A6Q4X0</accession>
<evidence type="ECO:0000313" key="8">
    <source>
        <dbReference type="EMBL" id="KAF2487355.1"/>
    </source>
</evidence>
<proteinExistence type="inferred from homology"/>
<name>A0A6A6Q4X0_9PEZI</name>
<dbReference type="Gene3D" id="1.20.5.500">
    <property type="entry name" value="Single helix bin"/>
    <property type="match status" value="1"/>
</dbReference>
<dbReference type="InterPro" id="IPR007648">
    <property type="entry name" value="ATPase_inhibitor_mt"/>
</dbReference>
<comment type="similarity">
    <text evidence="2 4">Belongs to the ATPase inhibitor family.</text>
</comment>
<dbReference type="GO" id="GO:0005739">
    <property type="term" value="C:mitochondrion"/>
    <property type="evidence" value="ECO:0007669"/>
    <property type="project" value="UniProtKB-SubCell"/>
</dbReference>
<gene>
    <name evidence="8" type="ORF">BDY17DRAFT_342127</name>
</gene>
<evidence type="ECO:0000313" key="9">
    <source>
        <dbReference type="Proteomes" id="UP000799767"/>
    </source>
</evidence>
<dbReference type="RefSeq" id="XP_033593924.1">
    <property type="nucleotide sequence ID" value="XM_033738007.1"/>
</dbReference>
<dbReference type="Pfam" id="PF04568">
    <property type="entry name" value="IATP"/>
    <property type="match status" value="1"/>
</dbReference>
<keyword evidence="7" id="KW-0732">Signal</keyword>
<dbReference type="GO" id="GO:0042030">
    <property type="term" value="F:ATPase inhibitor activity"/>
    <property type="evidence" value="ECO:0007669"/>
    <property type="project" value="InterPro"/>
</dbReference>
<organism evidence="8 9">
    <name type="scientific">Neohortaea acidophila</name>
    <dbReference type="NCBI Taxonomy" id="245834"/>
    <lineage>
        <taxon>Eukaryota</taxon>
        <taxon>Fungi</taxon>
        <taxon>Dikarya</taxon>
        <taxon>Ascomycota</taxon>
        <taxon>Pezizomycotina</taxon>
        <taxon>Dothideomycetes</taxon>
        <taxon>Dothideomycetidae</taxon>
        <taxon>Mycosphaerellales</taxon>
        <taxon>Teratosphaeriaceae</taxon>
        <taxon>Neohortaea</taxon>
    </lineage>
</organism>
<evidence type="ECO:0000256" key="5">
    <source>
        <dbReference type="SAM" id="Coils"/>
    </source>
</evidence>
<dbReference type="GeneID" id="54479009"/>
<evidence type="ECO:0000256" key="2">
    <source>
        <dbReference type="ARBA" id="ARBA00010901"/>
    </source>
</evidence>
<evidence type="ECO:0000256" key="3">
    <source>
        <dbReference type="ARBA" id="ARBA00023128"/>
    </source>
</evidence>
<keyword evidence="5" id="KW-0175">Coiled coil</keyword>
<feature type="chain" id="PRO_5025479443" description="ATPase inhibitor, mitochondrial" evidence="7">
    <location>
        <begin position="24"/>
        <end position="134"/>
    </location>
</feature>
<feature type="coiled-coil region" evidence="5">
    <location>
        <begin position="99"/>
        <end position="133"/>
    </location>
</feature>
<comment type="function">
    <text evidence="4">Inhibits the enzyme activity of ATPase.</text>
</comment>
<sequence>MSKLAASIVTSCLTSSLFHICISLPPISQTPQPTNQATMSLTLLRRTTTLPTTHLLLRTFTMSSVRAAEGDTGATRSGGASQGDAFTKREQASEDYYVKQEEKKKLEALRQRIADKEADLAKDRKEAEEISKKG</sequence>
<dbReference type="Proteomes" id="UP000799767">
    <property type="component" value="Unassembled WGS sequence"/>
</dbReference>
<protein>
    <recommendedName>
        <fullName evidence="4">ATPase inhibitor, mitochondrial</fullName>
    </recommendedName>
</protein>
<keyword evidence="9" id="KW-1185">Reference proteome</keyword>
<dbReference type="EMBL" id="MU001631">
    <property type="protein sequence ID" value="KAF2487355.1"/>
    <property type="molecule type" value="Genomic_DNA"/>
</dbReference>
<reference evidence="8" key="1">
    <citation type="journal article" date="2020" name="Stud. Mycol.">
        <title>101 Dothideomycetes genomes: a test case for predicting lifestyles and emergence of pathogens.</title>
        <authorList>
            <person name="Haridas S."/>
            <person name="Albert R."/>
            <person name="Binder M."/>
            <person name="Bloem J."/>
            <person name="Labutti K."/>
            <person name="Salamov A."/>
            <person name="Andreopoulos B."/>
            <person name="Baker S."/>
            <person name="Barry K."/>
            <person name="Bills G."/>
            <person name="Bluhm B."/>
            <person name="Cannon C."/>
            <person name="Castanera R."/>
            <person name="Culley D."/>
            <person name="Daum C."/>
            <person name="Ezra D."/>
            <person name="Gonzalez J."/>
            <person name="Henrissat B."/>
            <person name="Kuo A."/>
            <person name="Liang C."/>
            <person name="Lipzen A."/>
            <person name="Lutzoni F."/>
            <person name="Magnuson J."/>
            <person name="Mondo S."/>
            <person name="Nolan M."/>
            <person name="Ohm R."/>
            <person name="Pangilinan J."/>
            <person name="Park H.-J."/>
            <person name="Ramirez L."/>
            <person name="Alfaro M."/>
            <person name="Sun H."/>
            <person name="Tritt A."/>
            <person name="Yoshinaga Y."/>
            <person name="Zwiers L.-H."/>
            <person name="Turgeon B."/>
            <person name="Goodwin S."/>
            <person name="Spatafora J."/>
            <person name="Crous P."/>
            <person name="Grigoriev I."/>
        </authorList>
    </citation>
    <scope>NUCLEOTIDE SEQUENCE</scope>
    <source>
        <strain evidence="8">CBS 113389</strain>
    </source>
</reference>
<feature type="signal peptide" evidence="7">
    <location>
        <begin position="1"/>
        <end position="23"/>
    </location>
</feature>
<keyword evidence="3" id="KW-0496">Mitochondrion</keyword>
<evidence type="ECO:0000256" key="7">
    <source>
        <dbReference type="SAM" id="SignalP"/>
    </source>
</evidence>
<evidence type="ECO:0000256" key="6">
    <source>
        <dbReference type="SAM" id="MobiDB-lite"/>
    </source>
</evidence>
<dbReference type="OrthoDB" id="5532350at2759"/>
<evidence type="ECO:0000256" key="1">
    <source>
        <dbReference type="ARBA" id="ARBA00004173"/>
    </source>
</evidence>
<comment type="subcellular location">
    <subcellularLocation>
        <location evidence="1">Mitochondrion</location>
    </subcellularLocation>
</comment>
<evidence type="ECO:0000256" key="4">
    <source>
        <dbReference type="RuleBase" id="RU368087"/>
    </source>
</evidence>
<feature type="region of interest" description="Disordered" evidence="6">
    <location>
        <begin position="69"/>
        <end position="94"/>
    </location>
</feature>